<reference evidence="3" key="1">
    <citation type="journal article" date="2019" name="Int. J. Syst. Evol. Microbiol.">
        <title>The Global Catalogue of Microorganisms (GCM) 10K type strain sequencing project: providing services to taxonomists for standard genome sequencing and annotation.</title>
        <authorList>
            <consortium name="The Broad Institute Genomics Platform"/>
            <consortium name="The Broad Institute Genome Sequencing Center for Infectious Disease"/>
            <person name="Wu L."/>
            <person name="Ma J."/>
        </authorList>
    </citation>
    <scope>NUCLEOTIDE SEQUENCE [LARGE SCALE GENOMIC DNA]</scope>
    <source>
        <strain evidence="3">JCM 9458</strain>
    </source>
</reference>
<dbReference type="EMBL" id="BAAAYN010000028">
    <property type="protein sequence ID" value="GAA3390286.1"/>
    <property type="molecule type" value="Genomic_DNA"/>
</dbReference>
<dbReference type="Proteomes" id="UP001501676">
    <property type="component" value="Unassembled WGS sequence"/>
</dbReference>
<evidence type="ECO:0008006" key="4">
    <source>
        <dbReference type="Google" id="ProtNLM"/>
    </source>
</evidence>
<evidence type="ECO:0000313" key="3">
    <source>
        <dbReference type="Proteomes" id="UP001501676"/>
    </source>
</evidence>
<feature type="compositionally biased region" description="Polar residues" evidence="1">
    <location>
        <begin position="90"/>
        <end position="103"/>
    </location>
</feature>
<evidence type="ECO:0000256" key="1">
    <source>
        <dbReference type="SAM" id="MobiDB-lite"/>
    </source>
</evidence>
<organism evidence="2 3">
    <name type="scientific">Cryptosporangium minutisporangium</name>
    <dbReference type="NCBI Taxonomy" id="113569"/>
    <lineage>
        <taxon>Bacteria</taxon>
        <taxon>Bacillati</taxon>
        <taxon>Actinomycetota</taxon>
        <taxon>Actinomycetes</taxon>
        <taxon>Cryptosporangiales</taxon>
        <taxon>Cryptosporangiaceae</taxon>
        <taxon>Cryptosporangium</taxon>
    </lineage>
</organism>
<protein>
    <recommendedName>
        <fullName evidence="4">Transcriptional regulator</fullName>
    </recommendedName>
</protein>
<comment type="caution">
    <text evidence="2">The sequence shown here is derived from an EMBL/GenBank/DDBJ whole genome shotgun (WGS) entry which is preliminary data.</text>
</comment>
<name>A0ABP6T1L7_9ACTN</name>
<accession>A0ABP6T1L7</accession>
<dbReference type="Gene3D" id="1.10.260.40">
    <property type="entry name" value="lambda repressor-like DNA-binding domains"/>
    <property type="match status" value="1"/>
</dbReference>
<keyword evidence="3" id="KW-1185">Reference proteome</keyword>
<evidence type="ECO:0000313" key="2">
    <source>
        <dbReference type="EMBL" id="GAA3390286.1"/>
    </source>
</evidence>
<sequence length="509" mass="53464">MGNRSPARAEFGSRLAAARLRAGYPTQQAWADALNDLAETPTLTRAEVGRWERGVRIPDAWLPLIAESLRVPLPELRRAAARARARTPSAVGTATSSKPSSASRGEGEPAVAAPASAVLPAVRADEGLDVAWDAAGLRQLLEGWSHPMLDRRSFLTIAGAALTQPAWHALDHPVPSLAAGRSSEARVEGRLLDLIEDIVAHAQRLDDQQGGGAADFVEAQFTHVAQLLRRASYDSRSGRRLAAAAAQLAQTAGFMAYDAGRDGAAQRWYLTGLRAAHAAGDPGLSASILGLMSNQAVTLGLRADATQLGSAAAESASHAPPIVQALLASRGSLAYAASGDLTGYRHALDRISSALGRAETAGEPAPRWAAYVSATELDAITGRGMVLLASQMPTRAPHLLAEAEQLLTARAHTDPDEVPQRSALRHSAWLALVHAQTGDLDQAVAAGRACLPRLRTVNSVRSARLLGRLRRELAPHASRSTAVRRLLSDLDAPLSPSATADSGSTRISG</sequence>
<gene>
    <name evidence="2" type="ORF">GCM10020369_43650</name>
</gene>
<feature type="region of interest" description="Disordered" evidence="1">
    <location>
        <begin position="83"/>
        <end position="109"/>
    </location>
</feature>
<proteinExistence type="predicted"/>
<dbReference type="InterPro" id="IPR010982">
    <property type="entry name" value="Lambda_DNA-bd_dom_sf"/>
</dbReference>